<proteinExistence type="predicted"/>
<name>X1IG31_9ZZZZ</name>
<gene>
    <name evidence="1" type="ORF">S03H2_41212</name>
</gene>
<dbReference type="AlphaFoldDB" id="X1IG31"/>
<reference evidence="1" key="1">
    <citation type="journal article" date="2014" name="Front. Microbiol.">
        <title>High frequency of phylogenetically diverse reductive dehalogenase-homologous genes in deep subseafloor sedimentary metagenomes.</title>
        <authorList>
            <person name="Kawai M."/>
            <person name="Futagami T."/>
            <person name="Toyoda A."/>
            <person name="Takaki Y."/>
            <person name="Nishi S."/>
            <person name="Hori S."/>
            <person name="Arai W."/>
            <person name="Tsubouchi T."/>
            <person name="Morono Y."/>
            <person name="Uchiyama I."/>
            <person name="Ito T."/>
            <person name="Fujiyama A."/>
            <person name="Inagaki F."/>
            <person name="Takami H."/>
        </authorList>
    </citation>
    <scope>NUCLEOTIDE SEQUENCE</scope>
    <source>
        <strain evidence="1">Expedition CK06-06</strain>
    </source>
</reference>
<protein>
    <submittedName>
        <fullName evidence="1">Uncharacterized protein</fullName>
    </submittedName>
</protein>
<organism evidence="1">
    <name type="scientific">marine sediment metagenome</name>
    <dbReference type="NCBI Taxonomy" id="412755"/>
    <lineage>
        <taxon>unclassified sequences</taxon>
        <taxon>metagenomes</taxon>
        <taxon>ecological metagenomes</taxon>
    </lineage>
</organism>
<comment type="caution">
    <text evidence="1">The sequence shown here is derived from an EMBL/GenBank/DDBJ whole genome shotgun (WGS) entry which is preliminary data.</text>
</comment>
<sequence length="43" mass="5083">SICFSHPGGETITEYKQVKQKEKIRVTLHKGEIYSEIYEIKRD</sequence>
<evidence type="ECO:0000313" key="1">
    <source>
        <dbReference type="EMBL" id="GAH68225.1"/>
    </source>
</evidence>
<feature type="non-terminal residue" evidence="1">
    <location>
        <position position="1"/>
    </location>
</feature>
<accession>X1IG31</accession>
<dbReference type="EMBL" id="BARU01025588">
    <property type="protein sequence ID" value="GAH68225.1"/>
    <property type="molecule type" value="Genomic_DNA"/>
</dbReference>